<dbReference type="GO" id="GO:0016020">
    <property type="term" value="C:membrane"/>
    <property type="evidence" value="ECO:0007669"/>
    <property type="project" value="UniProtKB-SubCell"/>
</dbReference>
<dbReference type="HOGENOM" id="CLU_001265_0_5_1"/>
<evidence type="ECO:0000256" key="4">
    <source>
        <dbReference type="ARBA" id="ARBA00022989"/>
    </source>
</evidence>
<dbReference type="GeneID" id="19323020"/>
<name>R8BQX3_PHAM7</name>
<dbReference type="InterPro" id="IPR011701">
    <property type="entry name" value="MFS"/>
</dbReference>
<dbReference type="InterPro" id="IPR020846">
    <property type="entry name" value="MFS_dom"/>
</dbReference>
<feature type="transmembrane region" description="Helical" evidence="7">
    <location>
        <begin position="329"/>
        <end position="346"/>
    </location>
</feature>
<keyword evidence="5 7" id="KW-0472">Membrane</keyword>
<evidence type="ECO:0000256" key="6">
    <source>
        <dbReference type="SAM" id="MobiDB-lite"/>
    </source>
</evidence>
<dbReference type="PANTHER" id="PTHR43791:SF36">
    <property type="entry name" value="TRANSPORTER, PUTATIVE (AFU_ORTHOLOGUE AFUA_6G08340)-RELATED"/>
    <property type="match status" value="1"/>
</dbReference>
<feature type="transmembrane region" description="Helical" evidence="7">
    <location>
        <begin position="358"/>
        <end position="375"/>
    </location>
</feature>
<evidence type="ECO:0000256" key="7">
    <source>
        <dbReference type="SAM" id="Phobius"/>
    </source>
</evidence>
<dbReference type="PROSITE" id="PS50850">
    <property type="entry name" value="MFS"/>
    <property type="match status" value="1"/>
</dbReference>
<comment type="subcellular location">
    <subcellularLocation>
        <location evidence="1">Membrane</location>
        <topology evidence="1">Multi-pass membrane protein</topology>
    </subcellularLocation>
</comment>
<dbReference type="RefSeq" id="XP_007913499.1">
    <property type="nucleotide sequence ID" value="XM_007915308.1"/>
</dbReference>
<feature type="transmembrane region" description="Helical" evidence="7">
    <location>
        <begin position="135"/>
        <end position="153"/>
    </location>
</feature>
<feature type="transmembrane region" description="Helical" evidence="7">
    <location>
        <begin position="451"/>
        <end position="474"/>
    </location>
</feature>
<evidence type="ECO:0000256" key="2">
    <source>
        <dbReference type="ARBA" id="ARBA00022448"/>
    </source>
</evidence>
<feature type="transmembrane region" description="Helical" evidence="7">
    <location>
        <begin position="294"/>
        <end position="317"/>
    </location>
</feature>
<feature type="transmembrane region" description="Helical" evidence="7">
    <location>
        <begin position="71"/>
        <end position="93"/>
    </location>
</feature>
<dbReference type="KEGG" id="tmn:UCRPA7_2740"/>
<gene>
    <name evidence="9" type="ORF">UCRPA7_2740</name>
</gene>
<dbReference type="Pfam" id="PF07690">
    <property type="entry name" value="MFS_1"/>
    <property type="match status" value="1"/>
</dbReference>
<dbReference type="EMBL" id="KB932961">
    <property type="protein sequence ID" value="EOO01756.1"/>
    <property type="molecule type" value="Genomic_DNA"/>
</dbReference>
<reference evidence="10" key="1">
    <citation type="journal article" date="2013" name="Genome Announc.">
        <title>Draft genome sequence of the ascomycete Phaeoacremonium aleophilum strain UCR-PA7, a causal agent of the esca disease complex in grapevines.</title>
        <authorList>
            <person name="Blanco-Ulate B."/>
            <person name="Rolshausen P."/>
            <person name="Cantu D."/>
        </authorList>
    </citation>
    <scope>NUCLEOTIDE SEQUENCE [LARGE SCALE GENOMIC DNA]</scope>
    <source>
        <strain evidence="10">UCR-PA7</strain>
    </source>
</reference>
<dbReference type="Proteomes" id="UP000014074">
    <property type="component" value="Unassembled WGS sequence"/>
</dbReference>
<organism evidence="9 10">
    <name type="scientific">Phaeoacremonium minimum (strain UCR-PA7)</name>
    <name type="common">Esca disease fungus</name>
    <name type="synonym">Togninia minima</name>
    <dbReference type="NCBI Taxonomy" id="1286976"/>
    <lineage>
        <taxon>Eukaryota</taxon>
        <taxon>Fungi</taxon>
        <taxon>Dikarya</taxon>
        <taxon>Ascomycota</taxon>
        <taxon>Pezizomycotina</taxon>
        <taxon>Sordariomycetes</taxon>
        <taxon>Sordariomycetidae</taxon>
        <taxon>Togniniales</taxon>
        <taxon>Togniniaceae</taxon>
        <taxon>Phaeoacremonium</taxon>
    </lineage>
</organism>
<feature type="transmembrane region" description="Helical" evidence="7">
    <location>
        <begin position="192"/>
        <end position="213"/>
    </location>
</feature>
<keyword evidence="10" id="KW-1185">Reference proteome</keyword>
<proteinExistence type="predicted"/>
<feature type="transmembrane region" description="Helical" evidence="7">
    <location>
        <begin position="418"/>
        <end position="439"/>
    </location>
</feature>
<sequence>MTKESKTSLEVAPQPPTLETGSVHGPDNKELNRVADEAAHYLHDHEQEWANYDPSEAAYVLRKIDWRLMPLLVGTITIAAVDKIVISNAALYGMTKDTHLKGQEYSWVGSIFYFGWLVAEYPMNVVLQKLPVGKSLSAAVLIWGAMVMCLAAAKNAPGLMVMRFILGALEAIEFPAVTVLNTMWYKKSEQPIRMALTFTAFSSLVTGVLSYGIGRTHTAIASWRLLFLVLGAITIVWGAILLLFLPDSPLKESFLKGKEKYIALDRVKDNMTGIENKHLKWYQVREAFTDYKTYLLFFFFFCMNVPTGGLVTFAAQIVSGLGYSPLNTVLLGMPTGMIQSLAGFMVAIPQRWLKNKRCISCAICCLVPLACSILIRKLPSENKVGRLLSYYFFYFFWGPYATALSLPMANVSGHSKKTTINATVFLAYCIANIVGPQVFISTEAPAYTTGYNSILGFEVAAILCMLGYMVGCIIENRIRDKREGTNVEVTMDEQLEDLTDYEKRGFRYVY</sequence>
<evidence type="ECO:0000256" key="3">
    <source>
        <dbReference type="ARBA" id="ARBA00022692"/>
    </source>
</evidence>
<dbReference type="GO" id="GO:0022857">
    <property type="term" value="F:transmembrane transporter activity"/>
    <property type="evidence" value="ECO:0007669"/>
    <property type="project" value="InterPro"/>
</dbReference>
<keyword evidence="2" id="KW-0813">Transport</keyword>
<dbReference type="eggNOG" id="KOG2533">
    <property type="taxonomic scope" value="Eukaryota"/>
</dbReference>
<keyword evidence="4 7" id="KW-1133">Transmembrane helix</keyword>
<dbReference type="AlphaFoldDB" id="R8BQX3"/>
<dbReference type="OrthoDB" id="6730379at2759"/>
<feature type="transmembrane region" description="Helical" evidence="7">
    <location>
        <begin position="387"/>
        <end position="406"/>
    </location>
</feature>
<dbReference type="SUPFAM" id="SSF103473">
    <property type="entry name" value="MFS general substrate transporter"/>
    <property type="match status" value="1"/>
</dbReference>
<accession>R8BQX3</accession>
<evidence type="ECO:0000313" key="10">
    <source>
        <dbReference type="Proteomes" id="UP000014074"/>
    </source>
</evidence>
<evidence type="ECO:0000256" key="1">
    <source>
        <dbReference type="ARBA" id="ARBA00004141"/>
    </source>
</evidence>
<dbReference type="InterPro" id="IPR036259">
    <property type="entry name" value="MFS_trans_sf"/>
</dbReference>
<evidence type="ECO:0000259" key="8">
    <source>
        <dbReference type="PROSITE" id="PS50850"/>
    </source>
</evidence>
<evidence type="ECO:0000313" key="9">
    <source>
        <dbReference type="EMBL" id="EOO01756.1"/>
    </source>
</evidence>
<feature type="region of interest" description="Disordered" evidence="6">
    <location>
        <begin position="1"/>
        <end position="29"/>
    </location>
</feature>
<evidence type="ECO:0000256" key="5">
    <source>
        <dbReference type="ARBA" id="ARBA00023136"/>
    </source>
</evidence>
<dbReference type="Gene3D" id="1.20.1250.20">
    <property type="entry name" value="MFS general substrate transporter like domains"/>
    <property type="match status" value="2"/>
</dbReference>
<feature type="transmembrane region" description="Helical" evidence="7">
    <location>
        <begin position="105"/>
        <end position="123"/>
    </location>
</feature>
<feature type="domain" description="Major facilitator superfamily (MFS) profile" evidence="8">
    <location>
        <begin position="68"/>
        <end position="479"/>
    </location>
</feature>
<keyword evidence="3 7" id="KW-0812">Transmembrane</keyword>
<protein>
    <submittedName>
        <fullName evidence="9">Putative allantoate permease protein</fullName>
    </submittedName>
</protein>
<feature type="transmembrane region" description="Helical" evidence="7">
    <location>
        <begin position="159"/>
        <end position="180"/>
    </location>
</feature>
<dbReference type="PANTHER" id="PTHR43791">
    <property type="entry name" value="PERMEASE-RELATED"/>
    <property type="match status" value="1"/>
</dbReference>
<feature type="transmembrane region" description="Helical" evidence="7">
    <location>
        <begin position="225"/>
        <end position="245"/>
    </location>
</feature>